<evidence type="ECO:0000313" key="1">
    <source>
        <dbReference type="EMBL" id="SMD27379.1"/>
    </source>
</evidence>
<sequence length="295" mass="32965">MRIVKHQLAPMSALERAFPWRSPRDPMNRVYEPFADANGRVHPKIVARADEVTATMLRHRTTLKAIARDPDDHRLPDTVTNKQLETVWPVLEASVAAEIRRLIRGEALKSPPVRIARVESEHVPEHEQVLVGQWGLYFAKWPPNRSASRRPSLLNGQILGVYMGAVLDDSDDLAYWEETYSRYPAYALGLGDGTRYESLMGAEGAANAAVFANTATKLVDRPRGRGQELAIDEQRVNAMFIEFVVRVPLPNGGFRAQTIGAVAAFENAFDQKANPYGSVFVDYGETYLPNLNNHS</sequence>
<gene>
    <name evidence="1" type="ORF">SAMN05661093_10986</name>
</gene>
<protein>
    <submittedName>
        <fullName evidence="1">Uncharacterized protein</fullName>
    </submittedName>
</protein>
<accession>A0A1W2FZI7</accession>
<evidence type="ECO:0000313" key="2">
    <source>
        <dbReference type="Proteomes" id="UP000192674"/>
    </source>
</evidence>
<reference evidence="1 2" key="1">
    <citation type="submission" date="2017-04" db="EMBL/GenBank/DDBJ databases">
        <authorList>
            <person name="Afonso C.L."/>
            <person name="Miller P.J."/>
            <person name="Scott M.A."/>
            <person name="Spackman E."/>
            <person name="Goraichik I."/>
            <person name="Dimitrov K.M."/>
            <person name="Suarez D.L."/>
            <person name="Swayne D.E."/>
        </authorList>
    </citation>
    <scope>NUCLEOTIDE SEQUENCE [LARGE SCALE GENOMIC DNA]</scope>
    <source>
        <strain evidence="1 2">DSM 43828</strain>
    </source>
</reference>
<dbReference type="EMBL" id="FWXV01000023">
    <property type="protein sequence ID" value="SMD27379.1"/>
    <property type="molecule type" value="Genomic_DNA"/>
</dbReference>
<proteinExistence type="predicted"/>
<dbReference type="Proteomes" id="UP000192674">
    <property type="component" value="Unassembled WGS sequence"/>
</dbReference>
<keyword evidence="2" id="KW-1185">Reference proteome</keyword>
<name>A0A1W2FZI7_KIBAR</name>
<dbReference type="AlphaFoldDB" id="A0A1W2FZI7"/>
<organism evidence="1 2">
    <name type="scientific">Kibdelosporangium aridum</name>
    <dbReference type="NCBI Taxonomy" id="2030"/>
    <lineage>
        <taxon>Bacteria</taxon>
        <taxon>Bacillati</taxon>
        <taxon>Actinomycetota</taxon>
        <taxon>Actinomycetes</taxon>
        <taxon>Pseudonocardiales</taxon>
        <taxon>Pseudonocardiaceae</taxon>
        <taxon>Kibdelosporangium</taxon>
    </lineage>
</organism>